<evidence type="ECO:0000256" key="3">
    <source>
        <dbReference type="ARBA" id="ARBA00022692"/>
    </source>
</evidence>
<keyword evidence="4 6" id="KW-1133">Transmembrane helix</keyword>
<feature type="domain" description="ABC3 transporter permease C-terminal" evidence="7">
    <location>
        <begin position="213"/>
        <end position="317"/>
    </location>
</feature>
<evidence type="ECO:0000313" key="8">
    <source>
        <dbReference type="EMBL" id="SDS11727.1"/>
    </source>
</evidence>
<feature type="transmembrane region" description="Helical" evidence="6">
    <location>
        <begin position="21"/>
        <end position="44"/>
    </location>
</feature>
<dbReference type="AlphaFoldDB" id="A0A1H1PKW2"/>
<proteinExistence type="predicted"/>
<dbReference type="EMBL" id="LT629776">
    <property type="protein sequence ID" value="SDS11727.1"/>
    <property type="molecule type" value="Genomic_DNA"/>
</dbReference>
<keyword evidence="5 6" id="KW-0472">Membrane</keyword>
<dbReference type="eggNOG" id="COG0577">
    <property type="taxonomic scope" value="Bacteria"/>
</dbReference>
<evidence type="ECO:0000313" key="9">
    <source>
        <dbReference type="Proteomes" id="UP000185663"/>
    </source>
</evidence>
<dbReference type="Pfam" id="PF02687">
    <property type="entry name" value="FtsX"/>
    <property type="match status" value="1"/>
</dbReference>
<keyword evidence="3 6" id="KW-0812">Transmembrane</keyword>
<name>A0A1H1PKW2_9CELL</name>
<evidence type="ECO:0000256" key="6">
    <source>
        <dbReference type="SAM" id="Phobius"/>
    </source>
</evidence>
<feature type="transmembrane region" description="Helical" evidence="6">
    <location>
        <begin position="205"/>
        <end position="227"/>
    </location>
</feature>
<gene>
    <name evidence="8" type="ORF">SAMN04489860_0834</name>
</gene>
<keyword evidence="9" id="KW-1185">Reference proteome</keyword>
<feature type="transmembrane region" description="Helical" evidence="6">
    <location>
        <begin position="367"/>
        <end position="395"/>
    </location>
</feature>
<reference evidence="8 9" key="1">
    <citation type="submission" date="2016-10" db="EMBL/GenBank/DDBJ databases">
        <authorList>
            <person name="de Groot N.N."/>
        </authorList>
    </citation>
    <scope>NUCLEOTIDE SEQUENCE [LARGE SCALE GENOMIC DNA]</scope>
    <source>
        <strain evidence="8 9">DSM 22126</strain>
    </source>
</reference>
<feature type="transmembrane region" description="Helical" evidence="6">
    <location>
        <begin position="297"/>
        <end position="322"/>
    </location>
</feature>
<evidence type="ECO:0000259" key="7">
    <source>
        <dbReference type="Pfam" id="PF02687"/>
    </source>
</evidence>
<feature type="transmembrane region" description="Helical" evidence="6">
    <location>
        <begin position="259"/>
        <end position="277"/>
    </location>
</feature>
<dbReference type="InterPro" id="IPR003838">
    <property type="entry name" value="ABC3_permease_C"/>
</dbReference>
<dbReference type="RefSeq" id="WP_083371698.1">
    <property type="nucleotide sequence ID" value="NZ_LT629776.1"/>
</dbReference>
<sequence length="766" mass="79066">MRRLGLRLALAGEGAARWGSALTVLAAVLGTTGLLLLLSVGPALETRADRFAWTTADFGSWADPAADADGWVTITDDNRFPDRVEAPDGTVAQGGFTSYVGDDAVTVVELGHAGLDAPVPPGVDAIPAPGEAYYSPALVERLAEVGQAERYGADVGRVDAGALRYSDDLVAVRGVTPTDAHLAWTTRVTGYDERAMARPLVPLELLVFATGVGAVLAVVVVLVLTAIRLTETTRRRRTATLVLLGADTRAVARIAEGEALLPGVAGALGGLGAFLAVRPLVARIGYEDAQFYASDLWPGWVGVITSLGLILGACLVGARGSVRDLDVDPLGLTRSPERRPRPWRWAGLLLITTPALALLGVPDEMPVVAASMGAAVLGLLVVAPVVVQVLGRLAARGRSAASILGGRRLAAHARTHAGPLAPLIIATLLAPFFAALVPAAATSIDDEVVIGQNDLTAVADVVNATKSESAALADDLREVDGVERVARVAEATLVGPVQTELWVGDCAEITAAGHLDVPCVTGSMTLDPSVQLPDDDPPMIEPRAALDVTTDISGTTAEETWFEAPSEVARADFPAGVDMRSGIVARDLDAADAPVRATQLFVAHGPGADVEQMRTLVEQSTPGAHLSTRTTSFNGLSELLRHYYSAVKLLALALAVAAVLAAAIGFASAQAHRGPADAMLHATGIPTRTLARASAIETALPAAVLACASGIVGSATAVFALHLANRPVPWVDLGLWTFGAPVAAATTLGAVALMTTSRAPAGRRHD</sequence>
<accession>A0A1H1PKW2</accession>
<feature type="transmembrane region" description="Helical" evidence="6">
    <location>
        <begin position="698"/>
        <end position="721"/>
    </location>
</feature>
<dbReference type="OrthoDB" id="4871813at2"/>
<organism evidence="8 9">
    <name type="scientific">Paraoerskovia marina</name>
    <dbReference type="NCBI Taxonomy" id="545619"/>
    <lineage>
        <taxon>Bacteria</taxon>
        <taxon>Bacillati</taxon>
        <taxon>Actinomycetota</taxon>
        <taxon>Actinomycetes</taxon>
        <taxon>Micrococcales</taxon>
        <taxon>Cellulomonadaceae</taxon>
        <taxon>Paraoerskovia</taxon>
    </lineage>
</organism>
<feature type="transmembrane region" description="Helical" evidence="6">
    <location>
        <begin position="649"/>
        <end position="669"/>
    </location>
</feature>
<dbReference type="Proteomes" id="UP000185663">
    <property type="component" value="Chromosome I"/>
</dbReference>
<protein>
    <submittedName>
        <fullName evidence="8">FtsX-like permease family protein</fullName>
    </submittedName>
</protein>
<evidence type="ECO:0000256" key="2">
    <source>
        <dbReference type="ARBA" id="ARBA00022475"/>
    </source>
</evidence>
<feature type="transmembrane region" description="Helical" evidence="6">
    <location>
        <begin position="733"/>
        <end position="754"/>
    </location>
</feature>
<evidence type="ECO:0000256" key="1">
    <source>
        <dbReference type="ARBA" id="ARBA00004651"/>
    </source>
</evidence>
<evidence type="ECO:0000256" key="4">
    <source>
        <dbReference type="ARBA" id="ARBA00022989"/>
    </source>
</evidence>
<keyword evidence="2" id="KW-1003">Cell membrane</keyword>
<feature type="transmembrane region" description="Helical" evidence="6">
    <location>
        <begin position="343"/>
        <end position="361"/>
    </location>
</feature>
<comment type="subcellular location">
    <subcellularLocation>
        <location evidence="1">Cell membrane</location>
        <topology evidence="1">Multi-pass membrane protein</topology>
    </subcellularLocation>
</comment>
<dbReference type="GO" id="GO:0005886">
    <property type="term" value="C:plasma membrane"/>
    <property type="evidence" value="ECO:0007669"/>
    <property type="project" value="UniProtKB-SubCell"/>
</dbReference>
<dbReference type="STRING" id="545619.SAMN04489860_0834"/>
<evidence type="ECO:0000256" key="5">
    <source>
        <dbReference type="ARBA" id="ARBA00023136"/>
    </source>
</evidence>